<protein>
    <submittedName>
        <fullName evidence="1">Uncharacterized protein</fullName>
    </submittedName>
</protein>
<evidence type="ECO:0000313" key="2">
    <source>
        <dbReference type="Proteomes" id="UP000800039"/>
    </source>
</evidence>
<gene>
    <name evidence="1" type="ORF">K460DRAFT_366552</name>
</gene>
<accession>A0A9P4GIC3</accession>
<dbReference type="GeneID" id="63850650"/>
<keyword evidence="2" id="KW-1185">Reference proteome</keyword>
<organism evidence="1 2">
    <name type="scientific">Cucurbitaria berberidis CBS 394.84</name>
    <dbReference type="NCBI Taxonomy" id="1168544"/>
    <lineage>
        <taxon>Eukaryota</taxon>
        <taxon>Fungi</taxon>
        <taxon>Dikarya</taxon>
        <taxon>Ascomycota</taxon>
        <taxon>Pezizomycotina</taxon>
        <taxon>Dothideomycetes</taxon>
        <taxon>Pleosporomycetidae</taxon>
        <taxon>Pleosporales</taxon>
        <taxon>Pleosporineae</taxon>
        <taxon>Cucurbitariaceae</taxon>
        <taxon>Cucurbitaria</taxon>
    </lineage>
</organism>
<name>A0A9P4GIC3_9PLEO</name>
<sequence>MADVSDSLTVDLSKMPGQTFHRKALNGFKIQLKAMLIDTSVNSVATVLANLYQSFYESAVRCLEYARVLSKVRTTCSSLLISMSNPWPNGGQTSGCSPHCAVHGRSQLRQLALAIKFADDVFNN</sequence>
<proteinExistence type="predicted"/>
<dbReference type="Gene3D" id="1.10.357.90">
    <property type="match status" value="1"/>
</dbReference>
<dbReference type="OrthoDB" id="289721at2759"/>
<dbReference type="EMBL" id="ML976616">
    <property type="protein sequence ID" value="KAF1845711.1"/>
    <property type="molecule type" value="Genomic_DNA"/>
</dbReference>
<reference evidence="1" key="1">
    <citation type="submission" date="2020-01" db="EMBL/GenBank/DDBJ databases">
        <authorList>
            <consortium name="DOE Joint Genome Institute"/>
            <person name="Haridas S."/>
            <person name="Albert R."/>
            <person name="Binder M."/>
            <person name="Bloem J."/>
            <person name="Labutti K."/>
            <person name="Salamov A."/>
            <person name="Andreopoulos B."/>
            <person name="Baker S.E."/>
            <person name="Barry K."/>
            <person name="Bills G."/>
            <person name="Bluhm B.H."/>
            <person name="Cannon C."/>
            <person name="Castanera R."/>
            <person name="Culley D.E."/>
            <person name="Daum C."/>
            <person name="Ezra D."/>
            <person name="Gonzalez J.B."/>
            <person name="Henrissat B."/>
            <person name="Kuo A."/>
            <person name="Liang C."/>
            <person name="Lipzen A."/>
            <person name="Lutzoni F."/>
            <person name="Magnuson J."/>
            <person name="Mondo S."/>
            <person name="Nolan M."/>
            <person name="Ohm R."/>
            <person name="Pangilinan J."/>
            <person name="Park H.-J."/>
            <person name="Ramirez L."/>
            <person name="Alfaro M."/>
            <person name="Sun H."/>
            <person name="Tritt A."/>
            <person name="Yoshinaga Y."/>
            <person name="Zwiers L.-H."/>
            <person name="Turgeon B.G."/>
            <person name="Goodwin S.B."/>
            <person name="Spatafora J.W."/>
            <person name="Crous P.W."/>
            <person name="Grigoriev I.V."/>
        </authorList>
    </citation>
    <scope>NUCLEOTIDE SEQUENCE</scope>
    <source>
        <strain evidence="1">CBS 394.84</strain>
    </source>
</reference>
<dbReference type="AlphaFoldDB" id="A0A9P4GIC3"/>
<dbReference type="Proteomes" id="UP000800039">
    <property type="component" value="Unassembled WGS sequence"/>
</dbReference>
<dbReference type="RefSeq" id="XP_040788274.1">
    <property type="nucleotide sequence ID" value="XM_040933399.1"/>
</dbReference>
<evidence type="ECO:0000313" key="1">
    <source>
        <dbReference type="EMBL" id="KAF1845711.1"/>
    </source>
</evidence>
<comment type="caution">
    <text evidence="1">The sequence shown here is derived from an EMBL/GenBank/DDBJ whole genome shotgun (WGS) entry which is preliminary data.</text>
</comment>